<dbReference type="InterPro" id="IPR036097">
    <property type="entry name" value="HisK_dim/P_sf"/>
</dbReference>
<dbReference type="Gene3D" id="1.10.287.130">
    <property type="match status" value="1"/>
</dbReference>
<evidence type="ECO:0000256" key="9">
    <source>
        <dbReference type="ARBA" id="ARBA00023012"/>
    </source>
</evidence>
<dbReference type="InterPro" id="IPR036890">
    <property type="entry name" value="HATPase_C_sf"/>
</dbReference>
<dbReference type="InterPro" id="IPR005467">
    <property type="entry name" value="His_kinase_dom"/>
</dbReference>
<keyword evidence="11" id="KW-1133">Transmembrane helix</keyword>
<organism evidence="13 14">
    <name type="scientific">Nocardioides aquaticus</name>
    <dbReference type="NCBI Taxonomy" id="160826"/>
    <lineage>
        <taxon>Bacteria</taxon>
        <taxon>Bacillati</taxon>
        <taxon>Actinomycetota</taxon>
        <taxon>Actinomycetes</taxon>
        <taxon>Propionibacteriales</taxon>
        <taxon>Nocardioidaceae</taxon>
        <taxon>Nocardioides</taxon>
    </lineage>
</organism>
<proteinExistence type="predicted"/>
<dbReference type="PROSITE" id="PS50109">
    <property type="entry name" value="HIS_KIN"/>
    <property type="match status" value="1"/>
</dbReference>
<dbReference type="EMBL" id="CP075371">
    <property type="protein sequence ID" value="QVT81271.1"/>
    <property type="molecule type" value="Genomic_DNA"/>
</dbReference>
<gene>
    <name evidence="13" type="primary">kdpD_3</name>
    <name evidence="13" type="ORF">ENKNEFLB_03679</name>
</gene>
<dbReference type="PANTHER" id="PTHR42878">
    <property type="entry name" value="TWO-COMPONENT HISTIDINE KINASE"/>
    <property type="match status" value="1"/>
</dbReference>
<dbReference type="PANTHER" id="PTHR42878:SF7">
    <property type="entry name" value="SENSOR HISTIDINE KINASE GLRK"/>
    <property type="match status" value="1"/>
</dbReference>
<dbReference type="EC" id="2.7.13.3" evidence="3"/>
<dbReference type="PRINTS" id="PR00344">
    <property type="entry name" value="BCTRLSENSOR"/>
</dbReference>
<feature type="domain" description="Histidine kinase" evidence="12">
    <location>
        <begin position="203"/>
        <end position="413"/>
    </location>
</feature>
<dbReference type="InterPro" id="IPR003661">
    <property type="entry name" value="HisK_dim/P_dom"/>
</dbReference>
<evidence type="ECO:0000256" key="1">
    <source>
        <dbReference type="ARBA" id="ARBA00000085"/>
    </source>
</evidence>
<keyword evidence="4" id="KW-0597">Phosphoprotein</keyword>
<dbReference type="RefSeq" id="WP_214056662.1">
    <property type="nucleotide sequence ID" value="NZ_BAAAHS010000053.1"/>
</dbReference>
<keyword evidence="11" id="KW-0472">Membrane</keyword>
<sequence>MSERRPGGLRTWRPRGFAAVALVAVPVLGLLAVAVGLLLTQQQRDVFTSTALAETRSVLVSVPDGLAGADADELGRALRRPERLEVVLVDRAGSVAQSSSDIGIADVPAELRRDGRSLAGSPTTVDGAPYLVVGGSTGPLGPSIYLFFSERGLDRETNLVVLGVAGTWGVLVVLLVGAGWVDSHRRLRSLARRREHEHAFTAHLGHELRTPVGALVTAASLVDADELDRSDPVLRQAVEIMQTQARRLRRIVEGLLELSRLETGQVQVRAEEVSVEEIASSTITAYGWGRVRLVVEGTTAVRADPQSMARLFLNLVGNAVRHARDEVVVTIRGSDTEVVLEIADDGEGMPAHVVERALDRTAGVTTHQSVPGQQQGLGLLIARAHVALVGARMEIDVRPGEGTTVRVHLPAASQTTSPTSEG</sequence>
<dbReference type="InterPro" id="IPR004358">
    <property type="entry name" value="Sig_transdc_His_kin-like_C"/>
</dbReference>
<dbReference type="CDD" id="cd00075">
    <property type="entry name" value="HATPase"/>
    <property type="match status" value="1"/>
</dbReference>
<keyword evidence="7" id="KW-0418">Kinase</keyword>
<dbReference type="Pfam" id="PF02518">
    <property type="entry name" value="HATPase_c"/>
    <property type="match status" value="1"/>
</dbReference>
<accession>A0ABX8ENR1</accession>
<name>A0ABX8ENR1_9ACTN</name>
<keyword evidence="8" id="KW-0067">ATP-binding</keyword>
<dbReference type="InterPro" id="IPR050351">
    <property type="entry name" value="BphY/WalK/GraS-like"/>
</dbReference>
<protein>
    <recommendedName>
        <fullName evidence="10">Sensor-like histidine kinase SenX3</fullName>
        <ecNumber evidence="3">2.7.13.3</ecNumber>
    </recommendedName>
</protein>
<dbReference type="SMART" id="SM00388">
    <property type="entry name" value="HisKA"/>
    <property type="match status" value="1"/>
</dbReference>
<keyword evidence="9" id="KW-0902">Two-component regulatory system</keyword>
<dbReference type="CDD" id="cd00082">
    <property type="entry name" value="HisKA"/>
    <property type="match status" value="1"/>
</dbReference>
<evidence type="ECO:0000256" key="8">
    <source>
        <dbReference type="ARBA" id="ARBA00022840"/>
    </source>
</evidence>
<dbReference type="Pfam" id="PF00512">
    <property type="entry name" value="HisKA"/>
    <property type="match status" value="1"/>
</dbReference>
<evidence type="ECO:0000256" key="7">
    <source>
        <dbReference type="ARBA" id="ARBA00022777"/>
    </source>
</evidence>
<keyword evidence="11" id="KW-0812">Transmembrane</keyword>
<dbReference type="GO" id="GO:0004673">
    <property type="term" value="F:protein histidine kinase activity"/>
    <property type="evidence" value="ECO:0007669"/>
    <property type="project" value="UniProtKB-EC"/>
</dbReference>
<reference evidence="13 14" key="1">
    <citation type="submission" date="2021-05" db="EMBL/GenBank/DDBJ databases">
        <title>Complete genome of Nocardioides aquaticus KCTC 9944T isolated from meromictic and hypersaline Ekho Lake, Antarctica.</title>
        <authorList>
            <person name="Hwang K."/>
            <person name="Kim K.M."/>
            <person name="Choe H."/>
        </authorList>
    </citation>
    <scope>NUCLEOTIDE SEQUENCE [LARGE SCALE GENOMIC DNA]</scope>
    <source>
        <strain evidence="13 14">KCTC 9944</strain>
    </source>
</reference>
<dbReference type="SMART" id="SM00387">
    <property type="entry name" value="HATPase_c"/>
    <property type="match status" value="1"/>
</dbReference>
<keyword evidence="5 13" id="KW-0808">Transferase</keyword>
<dbReference type="InterPro" id="IPR003594">
    <property type="entry name" value="HATPase_dom"/>
</dbReference>
<dbReference type="Gene3D" id="3.30.565.10">
    <property type="entry name" value="Histidine kinase-like ATPase, C-terminal domain"/>
    <property type="match status" value="1"/>
</dbReference>
<comment type="catalytic activity">
    <reaction evidence="1">
        <text>ATP + protein L-histidine = ADP + protein N-phospho-L-histidine.</text>
        <dbReference type="EC" id="2.7.13.3"/>
    </reaction>
</comment>
<feature type="transmembrane region" description="Helical" evidence="11">
    <location>
        <begin position="16"/>
        <end position="39"/>
    </location>
</feature>
<dbReference type="SUPFAM" id="SSF55874">
    <property type="entry name" value="ATPase domain of HSP90 chaperone/DNA topoisomerase II/histidine kinase"/>
    <property type="match status" value="1"/>
</dbReference>
<feature type="transmembrane region" description="Helical" evidence="11">
    <location>
        <begin position="159"/>
        <end position="181"/>
    </location>
</feature>
<evidence type="ECO:0000259" key="12">
    <source>
        <dbReference type="PROSITE" id="PS50109"/>
    </source>
</evidence>
<evidence type="ECO:0000256" key="3">
    <source>
        <dbReference type="ARBA" id="ARBA00012438"/>
    </source>
</evidence>
<keyword evidence="14" id="KW-1185">Reference proteome</keyword>
<evidence type="ECO:0000313" key="14">
    <source>
        <dbReference type="Proteomes" id="UP000679307"/>
    </source>
</evidence>
<comment type="subcellular location">
    <subcellularLocation>
        <location evidence="2">Cell membrane</location>
    </subcellularLocation>
</comment>
<evidence type="ECO:0000313" key="13">
    <source>
        <dbReference type="EMBL" id="QVT81271.1"/>
    </source>
</evidence>
<evidence type="ECO:0000256" key="11">
    <source>
        <dbReference type="SAM" id="Phobius"/>
    </source>
</evidence>
<dbReference type="SUPFAM" id="SSF47384">
    <property type="entry name" value="Homodimeric domain of signal transducing histidine kinase"/>
    <property type="match status" value="1"/>
</dbReference>
<evidence type="ECO:0000256" key="10">
    <source>
        <dbReference type="ARBA" id="ARBA00039401"/>
    </source>
</evidence>
<evidence type="ECO:0000256" key="4">
    <source>
        <dbReference type="ARBA" id="ARBA00022553"/>
    </source>
</evidence>
<dbReference type="Proteomes" id="UP000679307">
    <property type="component" value="Chromosome"/>
</dbReference>
<evidence type="ECO:0000256" key="5">
    <source>
        <dbReference type="ARBA" id="ARBA00022679"/>
    </source>
</evidence>
<evidence type="ECO:0000256" key="2">
    <source>
        <dbReference type="ARBA" id="ARBA00004236"/>
    </source>
</evidence>
<keyword evidence="6" id="KW-0547">Nucleotide-binding</keyword>
<evidence type="ECO:0000256" key="6">
    <source>
        <dbReference type="ARBA" id="ARBA00022741"/>
    </source>
</evidence>